<accession>A0A7R6P3T7</accession>
<dbReference type="AlphaFoldDB" id="A0A7R6P3T7"/>
<dbReference type="InterPro" id="IPR009749">
    <property type="entry name" value="DUF1315"/>
</dbReference>
<proteinExistence type="predicted"/>
<dbReference type="EMBL" id="AP014545">
    <property type="protein sequence ID" value="BBB26524.1"/>
    <property type="molecule type" value="Genomic_DNA"/>
</dbReference>
<feature type="region of interest" description="Disordered" evidence="1">
    <location>
        <begin position="73"/>
        <end position="97"/>
    </location>
</feature>
<gene>
    <name evidence="2" type="ORF">AMJAP_1933</name>
</gene>
<feature type="compositionally biased region" description="Basic and acidic residues" evidence="1">
    <location>
        <begin position="73"/>
        <end position="84"/>
    </location>
</feature>
<protein>
    <recommendedName>
        <fullName evidence="4">DUF1315 family protein</fullName>
    </recommendedName>
</protein>
<organism evidence="2 3">
    <name type="scientific">Amphritea japonica ATCC BAA-1530</name>
    <dbReference type="NCBI Taxonomy" id="1278309"/>
    <lineage>
        <taxon>Bacteria</taxon>
        <taxon>Pseudomonadati</taxon>
        <taxon>Pseudomonadota</taxon>
        <taxon>Gammaproteobacteria</taxon>
        <taxon>Oceanospirillales</taxon>
        <taxon>Oceanospirillaceae</taxon>
        <taxon>Amphritea</taxon>
    </lineage>
</organism>
<evidence type="ECO:0000256" key="1">
    <source>
        <dbReference type="SAM" id="MobiDB-lite"/>
    </source>
</evidence>
<dbReference type="KEGG" id="ajp:AMJAP_1933"/>
<keyword evidence="3" id="KW-1185">Reference proteome</keyword>
<sequence length="97" mass="11017">MAACRGGKIMNFEKMIETMTPEVYQSLKTAVELGKWPNGVRLTSEQRETSLRAVIAYDQTKLPEHERTGYINRAKKDGSQHGEDPLEPQILKILNDN</sequence>
<dbReference type="Pfam" id="PF07023">
    <property type="entry name" value="DUF1315"/>
    <property type="match status" value="1"/>
</dbReference>
<evidence type="ECO:0000313" key="2">
    <source>
        <dbReference type="EMBL" id="BBB26524.1"/>
    </source>
</evidence>
<name>A0A7R6P3T7_9GAMM</name>
<dbReference type="Proteomes" id="UP000595663">
    <property type="component" value="Chromosome"/>
</dbReference>
<evidence type="ECO:0000313" key="3">
    <source>
        <dbReference type="Proteomes" id="UP000595663"/>
    </source>
</evidence>
<reference evidence="2 3" key="1">
    <citation type="journal article" date="2008" name="Int. J. Syst. Evol. Microbiol.">
        <title>Amphritea japonica sp. nov. and Amphritea balenae sp. nov., isolated from the sediment adjacent to sperm whale carcasses off Kagoshima, Japan.</title>
        <authorList>
            <person name="Miyazaki M."/>
            <person name="Nogi Y."/>
            <person name="Fujiwara Y."/>
            <person name="Kawato M."/>
            <person name="Nagahama T."/>
            <person name="Kubokawa K."/>
            <person name="Horikoshi K."/>
        </authorList>
    </citation>
    <scope>NUCLEOTIDE SEQUENCE [LARGE SCALE GENOMIC DNA]</scope>
    <source>
        <strain evidence="2 3">ATCC BAA-1530</strain>
    </source>
</reference>
<evidence type="ECO:0008006" key="4">
    <source>
        <dbReference type="Google" id="ProtNLM"/>
    </source>
</evidence>